<keyword evidence="4" id="KW-1185">Reference proteome</keyword>
<dbReference type="InterPro" id="IPR005455">
    <property type="entry name" value="PFN_euk"/>
</dbReference>
<dbReference type="SUPFAM" id="SSF55770">
    <property type="entry name" value="Profilin (actin-binding protein)"/>
    <property type="match status" value="1"/>
</dbReference>
<dbReference type="PRINTS" id="PR00392">
    <property type="entry name" value="PROFILIN"/>
</dbReference>
<evidence type="ECO:0000256" key="2">
    <source>
        <dbReference type="RuleBase" id="RU003909"/>
    </source>
</evidence>
<evidence type="ECO:0000313" key="3">
    <source>
        <dbReference type="EMBL" id="KAK5848030.1"/>
    </source>
</evidence>
<keyword evidence="2" id="KW-0009">Actin-binding</keyword>
<gene>
    <name evidence="3" type="ORF">PBY51_005686</name>
</gene>
<name>A0AAN7WMS2_ELEMC</name>
<dbReference type="GO" id="GO:0030833">
    <property type="term" value="P:regulation of actin filament polymerization"/>
    <property type="evidence" value="ECO:0007669"/>
    <property type="project" value="TreeGrafter"/>
</dbReference>
<evidence type="ECO:0000313" key="4">
    <source>
        <dbReference type="Proteomes" id="UP001346869"/>
    </source>
</evidence>
<proteinExistence type="inferred from homology"/>
<dbReference type="PANTHER" id="PTHR13936">
    <property type="entry name" value="PROFILIN"/>
    <property type="match status" value="1"/>
</dbReference>
<dbReference type="CDD" id="cd00148">
    <property type="entry name" value="PROF"/>
    <property type="match status" value="1"/>
</dbReference>
<dbReference type="AlphaFoldDB" id="A0AAN7WMS2"/>
<organism evidence="3 4">
    <name type="scientific">Eleginops maclovinus</name>
    <name type="common">Patagonian blennie</name>
    <name type="synonym">Eleginus maclovinus</name>
    <dbReference type="NCBI Taxonomy" id="56733"/>
    <lineage>
        <taxon>Eukaryota</taxon>
        <taxon>Metazoa</taxon>
        <taxon>Chordata</taxon>
        <taxon>Craniata</taxon>
        <taxon>Vertebrata</taxon>
        <taxon>Euteleostomi</taxon>
        <taxon>Actinopterygii</taxon>
        <taxon>Neopterygii</taxon>
        <taxon>Teleostei</taxon>
        <taxon>Neoteleostei</taxon>
        <taxon>Acanthomorphata</taxon>
        <taxon>Eupercaria</taxon>
        <taxon>Perciformes</taxon>
        <taxon>Notothenioidei</taxon>
        <taxon>Eleginopidae</taxon>
        <taxon>Eleginops</taxon>
    </lineage>
</organism>
<dbReference type="EMBL" id="JAUZQC010000025">
    <property type="protein sequence ID" value="KAK5848030.1"/>
    <property type="molecule type" value="Genomic_DNA"/>
</dbReference>
<dbReference type="Pfam" id="PF00235">
    <property type="entry name" value="Profilin"/>
    <property type="match status" value="1"/>
</dbReference>
<protein>
    <recommendedName>
        <fullName evidence="2">Profilin</fullName>
    </recommendedName>
</protein>
<dbReference type="Gene3D" id="3.30.450.30">
    <property type="entry name" value="Dynein light chain 2a, cytoplasmic"/>
    <property type="match status" value="1"/>
</dbReference>
<sequence length="138" mass="15027">MSWDEYIDNLMAPEKNVTILIGAAICGQDGSLWAASPDMKKITPDEIKKLIGKTTSFHQCGPTVAGLKCMMLKDQYDDSKCPCLQLKSRPDADGATYNIVVGKSIQAVVVAKGTKESNAAQVTKKVYTMVDYLQSKGY</sequence>
<reference evidence="3 4" key="2">
    <citation type="journal article" date="2023" name="Mol. Biol. Evol.">
        <title>Genomics of Secondarily Temperate Adaptation in the Only Non-Antarctic Icefish.</title>
        <authorList>
            <person name="Rivera-Colon A.G."/>
            <person name="Rayamajhi N."/>
            <person name="Minhas B.F."/>
            <person name="Madrigal G."/>
            <person name="Bilyk K.T."/>
            <person name="Yoon V."/>
            <person name="Hune M."/>
            <person name="Gregory S."/>
            <person name="Cheng C.H.C."/>
            <person name="Catchen J.M."/>
        </authorList>
    </citation>
    <scope>NUCLEOTIDE SEQUENCE [LARGE SCALE GENOMIC DNA]</scope>
    <source>
        <strain evidence="3">JMC-PN-2008</strain>
    </source>
</reference>
<dbReference type="GO" id="GO:0005737">
    <property type="term" value="C:cytoplasm"/>
    <property type="evidence" value="ECO:0007669"/>
    <property type="project" value="TreeGrafter"/>
</dbReference>
<dbReference type="InterPro" id="IPR048278">
    <property type="entry name" value="PFN"/>
</dbReference>
<dbReference type="InterPro" id="IPR027310">
    <property type="entry name" value="Profilin_CS"/>
</dbReference>
<dbReference type="InterPro" id="IPR036140">
    <property type="entry name" value="PFN_sf"/>
</dbReference>
<evidence type="ECO:0000256" key="1">
    <source>
        <dbReference type="ARBA" id="ARBA00010058"/>
    </source>
</evidence>
<comment type="caution">
    <text evidence="3">The sequence shown here is derived from an EMBL/GenBank/DDBJ whole genome shotgun (WGS) entry which is preliminary data.</text>
</comment>
<accession>A0AAN7WMS2</accession>
<comment type="similarity">
    <text evidence="1 2">Belongs to the profilin family.</text>
</comment>
<dbReference type="Proteomes" id="UP001346869">
    <property type="component" value="Unassembled WGS sequence"/>
</dbReference>
<dbReference type="PROSITE" id="PS00414">
    <property type="entry name" value="PROFILIN"/>
    <property type="match status" value="1"/>
</dbReference>
<dbReference type="GO" id="GO:0032233">
    <property type="term" value="P:positive regulation of actin filament bundle assembly"/>
    <property type="evidence" value="ECO:0007669"/>
    <property type="project" value="TreeGrafter"/>
</dbReference>
<dbReference type="GO" id="GO:0003779">
    <property type="term" value="F:actin binding"/>
    <property type="evidence" value="ECO:0007669"/>
    <property type="project" value="UniProtKB-KW"/>
</dbReference>
<dbReference type="SMART" id="SM00392">
    <property type="entry name" value="PROF"/>
    <property type="match status" value="1"/>
</dbReference>
<reference evidence="3 4" key="1">
    <citation type="journal article" date="2023" name="Genes (Basel)">
        <title>Chromosome-Level Genome Assembly and Circadian Gene Repertoire of the Patagonia Blennie Eleginops maclovinus-The Closest Ancestral Proxy of Antarctic Cryonotothenioids.</title>
        <authorList>
            <person name="Cheng C.C."/>
            <person name="Rivera-Colon A.G."/>
            <person name="Minhas B.F."/>
            <person name="Wilson L."/>
            <person name="Rayamajhi N."/>
            <person name="Vargas-Chacoff L."/>
            <person name="Catchen J.M."/>
        </authorList>
    </citation>
    <scope>NUCLEOTIDE SEQUENCE [LARGE SCALE GENOMIC DNA]</scope>
    <source>
        <strain evidence="3">JMC-PN-2008</strain>
    </source>
</reference>